<evidence type="ECO:0000313" key="4">
    <source>
        <dbReference type="EMBL" id="KAH6647825.1"/>
    </source>
</evidence>
<dbReference type="GO" id="GO:0045944">
    <property type="term" value="P:positive regulation of transcription by RNA polymerase II"/>
    <property type="evidence" value="ECO:0007669"/>
    <property type="project" value="TreeGrafter"/>
</dbReference>
<name>A0A9P8RKP2_9PEZI</name>
<dbReference type="Pfam" id="PF11951">
    <property type="entry name" value="Fungal_trans_2"/>
    <property type="match status" value="1"/>
</dbReference>
<dbReference type="GeneID" id="70132601"/>
<dbReference type="OrthoDB" id="5130013at2759"/>
<organism evidence="4 5">
    <name type="scientific">Truncatella angustata</name>
    <dbReference type="NCBI Taxonomy" id="152316"/>
    <lineage>
        <taxon>Eukaryota</taxon>
        <taxon>Fungi</taxon>
        <taxon>Dikarya</taxon>
        <taxon>Ascomycota</taxon>
        <taxon>Pezizomycotina</taxon>
        <taxon>Sordariomycetes</taxon>
        <taxon>Xylariomycetidae</taxon>
        <taxon>Amphisphaeriales</taxon>
        <taxon>Sporocadaceae</taxon>
        <taxon>Truncatella</taxon>
    </lineage>
</organism>
<dbReference type="Pfam" id="PF00172">
    <property type="entry name" value="Zn_clus"/>
    <property type="match status" value="1"/>
</dbReference>
<evidence type="ECO:0000256" key="2">
    <source>
        <dbReference type="ARBA" id="ARBA00023242"/>
    </source>
</evidence>
<comment type="caution">
    <text evidence="4">The sequence shown here is derived from an EMBL/GenBank/DDBJ whole genome shotgun (WGS) entry which is preliminary data.</text>
</comment>
<dbReference type="InterPro" id="IPR001138">
    <property type="entry name" value="Zn2Cys6_DnaBD"/>
</dbReference>
<comment type="subcellular location">
    <subcellularLocation>
        <location evidence="1">Nucleus</location>
    </subcellularLocation>
</comment>
<dbReference type="PANTHER" id="PTHR37534:SF39">
    <property type="entry name" value="TRANSCRIPTION FACTOR DOMAIN-CONTAINING PROTEIN"/>
    <property type="match status" value="1"/>
</dbReference>
<dbReference type="InterPro" id="IPR021858">
    <property type="entry name" value="Fun_TF"/>
</dbReference>
<reference evidence="4" key="1">
    <citation type="journal article" date="2021" name="Nat. Commun.">
        <title>Genetic determinants of endophytism in the Arabidopsis root mycobiome.</title>
        <authorList>
            <person name="Mesny F."/>
            <person name="Miyauchi S."/>
            <person name="Thiergart T."/>
            <person name="Pickel B."/>
            <person name="Atanasova L."/>
            <person name="Karlsson M."/>
            <person name="Huettel B."/>
            <person name="Barry K.W."/>
            <person name="Haridas S."/>
            <person name="Chen C."/>
            <person name="Bauer D."/>
            <person name="Andreopoulos W."/>
            <person name="Pangilinan J."/>
            <person name="LaButti K."/>
            <person name="Riley R."/>
            <person name="Lipzen A."/>
            <person name="Clum A."/>
            <person name="Drula E."/>
            <person name="Henrissat B."/>
            <person name="Kohler A."/>
            <person name="Grigoriev I.V."/>
            <person name="Martin F.M."/>
            <person name="Hacquard S."/>
        </authorList>
    </citation>
    <scope>NUCLEOTIDE SEQUENCE</scope>
    <source>
        <strain evidence="4">MPI-SDFR-AT-0073</strain>
    </source>
</reference>
<dbReference type="EMBL" id="JAGPXC010000008">
    <property type="protein sequence ID" value="KAH6647825.1"/>
    <property type="molecule type" value="Genomic_DNA"/>
</dbReference>
<keyword evidence="2" id="KW-0539">Nucleus</keyword>
<evidence type="ECO:0000256" key="1">
    <source>
        <dbReference type="ARBA" id="ARBA00004123"/>
    </source>
</evidence>
<dbReference type="SUPFAM" id="SSF57701">
    <property type="entry name" value="Zn2/Cys6 DNA-binding domain"/>
    <property type="match status" value="1"/>
</dbReference>
<dbReference type="PROSITE" id="PS50048">
    <property type="entry name" value="ZN2_CY6_FUNGAL_2"/>
    <property type="match status" value="1"/>
</dbReference>
<gene>
    <name evidence="4" type="ORF">BKA67DRAFT_578703</name>
</gene>
<evidence type="ECO:0000313" key="5">
    <source>
        <dbReference type="Proteomes" id="UP000758603"/>
    </source>
</evidence>
<dbReference type="PROSITE" id="PS00463">
    <property type="entry name" value="ZN2_CY6_FUNGAL_1"/>
    <property type="match status" value="1"/>
</dbReference>
<dbReference type="CDD" id="cd00067">
    <property type="entry name" value="GAL4"/>
    <property type="match status" value="1"/>
</dbReference>
<dbReference type="Proteomes" id="UP000758603">
    <property type="component" value="Unassembled WGS sequence"/>
</dbReference>
<dbReference type="RefSeq" id="XP_045954337.1">
    <property type="nucleotide sequence ID" value="XM_046103710.1"/>
</dbReference>
<proteinExistence type="predicted"/>
<protein>
    <submittedName>
        <fullName evidence="4">Fungal-specific transcription factor domain-containing protein</fullName>
    </submittedName>
</protein>
<dbReference type="PANTHER" id="PTHR37534">
    <property type="entry name" value="TRANSCRIPTIONAL ACTIVATOR PROTEIN UGA3"/>
    <property type="match status" value="1"/>
</dbReference>
<accession>A0A9P8RKP2</accession>
<sequence>MFHDGPDRHRKTAEMGDKGCGTCRVRKVLCDRTTPSCLRCSRSGRNCEGYGLRLSWPRANNRRRALIGTGPTGRARTGVLHNDGWVNASSRDIELHYSLSSRGPRLNVQRLVLHAPVAWNPSRLADNEGFLLQYFQHTASQSLATIGQDPTELGQTLLRMSLLSNTPSSSAVLHAMLAFSSVHRHGMQSQAGELKISALRALAAATKYEIGAREAIQHVATGMLLCSFEIHENTCTSGQWVCYLKGIKDIMKAASISDHPDDEDFITLLDWVHYHEVLANFSLPLWHGQDRKCDSTPRGVSKQVLHTAPVAIFALLELLSEVCQAVPIRQNIDSAEHLEDYQNYLNILEWKIASVKCTSVDNDSPASSSMAELFQLSLLVYLHRATRDVKEQPLRTERRIERAFTILSQLDSCQRQFPLFVFGCEARTDSQRMTILNLISRTEKNLTSRPISYVKLLIQALWTQDDLSDVSIDYTEKLSSVISCCAVLPTFV</sequence>
<dbReference type="GO" id="GO:0000981">
    <property type="term" value="F:DNA-binding transcription factor activity, RNA polymerase II-specific"/>
    <property type="evidence" value="ECO:0007669"/>
    <property type="project" value="InterPro"/>
</dbReference>
<dbReference type="SMART" id="SM00066">
    <property type="entry name" value="GAL4"/>
    <property type="match status" value="1"/>
</dbReference>
<dbReference type="Gene3D" id="4.10.240.10">
    <property type="entry name" value="Zn(2)-C6 fungal-type DNA-binding domain"/>
    <property type="match status" value="1"/>
</dbReference>
<evidence type="ECO:0000259" key="3">
    <source>
        <dbReference type="PROSITE" id="PS50048"/>
    </source>
</evidence>
<feature type="domain" description="Zn(2)-C6 fungal-type" evidence="3">
    <location>
        <begin position="19"/>
        <end position="47"/>
    </location>
</feature>
<dbReference type="GO" id="GO:0008270">
    <property type="term" value="F:zinc ion binding"/>
    <property type="evidence" value="ECO:0007669"/>
    <property type="project" value="InterPro"/>
</dbReference>
<dbReference type="AlphaFoldDB" id="A0A9P8RKP2"/>
<dbReference type="InterPro" id="IPR036864">
    <property type="entry name" value="Zn2-C6_fun-type_DNA-bd_sf"/>
</dbReference>
<keyword evidence="5" id="KW-1185">Reference proteome</keyword>
<dbReference type="GO" id="GO:0005634">
    <property type="term" value="C:nucleus"/>
    <property type="evidence" value="ECO:0007669"/>
    <property type="project" value="UniProtKB-SubCell"/>
</dbReference>
<dbReference type="GO" id="GO:0000976">
    <property type="term" value="F:transcription cis-regulatory region binding"/>
    <property type="evidence" value="ECO:0007669"/>
    <property type="project" value="TreeGrafter"/>
</dbReference>